<dbReference type="InterPro" id="IPR032872">
    <property type="entry name" value="WAK_assoc_C"/>
</dbReference>
<keyword evidence="4" id="KW-0325">Glycoprotein</keyword>
<keyword evidence="3" id="KW-0732">Signal</keyword>
<comment type="catalytic activity">
    <reaction evidence="5">
        <text>L-threonyl-[protein] + ATP = O-phospho-L-threonyl-[protein] + ADP + H(+)</text>
        <dbReference type="Rhea" id="RHEA:46608"/>
        <dbReference type="Rhea" id="RHEA-COMP:11060"/>
        <dbReference type="Rhea" id="RHEA-COMP:11605"/>
        <dbReference type="ChEBI" id="CHEBI:15378"/>
        <dbReference type="ChEBI" id="CHEBI:30013"/>
        <dbReference type="ChEBI" id="CHEBI:30616"/>
        <dbReference type="ChEBI" id="CHEBI:61977"/>
        <dbReference type="ChEBI" id="CHEBI:456216"/>
        <dbReference type="EC" id="2.7.11.1"/>
    </reaction>
</comment>
<dbReference type="EC" id="2.7.11.1" evidence="2"/>
<dbReference type="PANTHER" id="PTHR33138:SF74">
    <property type="entry name" value="WALL-ASSOCIATED RECEPTOR KINASE, GALACTURONAN-BINDING DOMAIN-CONTAINING PROTEIN-RELATED"/>
    <property type="match status" value="1"/>
</dbReference>
<dbReference type="Pfam" id="PF14380">
    <property type="entry name" value="WAK_assoc"/>
    <property type="match status" value="1"/>
</dbReference>
<evidence type="ECO:0000256" key="4">
    <source>
        <dbReference type="ARBA" id="ARBA00023180"/>
    </source>
</evidence>
<dbReference type="GO" id="GO:0004674">
    <property type="term" value="F:protein serine/threonine kinase activity"/>
    <property type="evidence" value="ECO:0007669"/>
    <property type="project" value="UniProtKB-EC"/>
</dbReference>
<evidence type="ECO:0000256" key="7">
    <source>
        <dbReference type="PROSITE-ProRule" id="PRU00076"/>
    </source>
</evidence>
<accession>A0AAN9FC28</accession>
<feature type="disulfide bond" evidence="7">
    <location>
        <begin position="244"/>
        <end position="254"/>
    </location>
</feature>
<evidence type="ECO:0000256" key="5">
    <source>
        <dbReference type="ARBA" id="ARBA00047899"/>
    </source>
</evidence>
<evidence type="ECO:0000313" key="11">
    <source>
        <dbReference type="Proteomes" id="UP001359559"/>
    </source>
</evidence>
<sequence>MGILQARTIMDVNIHIPSFFTTIATIIILFVVPQYSHCKQVDHKYNVCSSTQFNCGQVSNISYPFWGNNRPYYCGGGDQFRFSCDTRTTTSIQISSQNFRVLNVNTSSETITLQTQFANDVCSDVVTNTTLTHSIFQYTQNVYNISIFYDCPSGVFVGGNNFTCQNRTDYSRVYQKGSNEVNVFYMGENKTVFQHLQDCRLGIKVPALRRVNETVDPNGGIDVLTRALNDGFEVNYVNANVQQCKLCEESGGTCGRDDIADQFSCYCPYGFQALQCSEGMLSFAGIGPFLAI</sequence>
<keyword evidence="8" id="KW-0812">Transmembrane</keyword>
<evidence type="ECO:0000259" key="9">
    <source>
        <dbReference type="PROSITE" id="PS50026"/>
    </source>
</evidence>
<dbReference type="AlphaFoldDB" id="A0AAN9FC28"/>
<keyword evidence="8" id="KW-0472">Membrane</keyword>
<dbReference type="InterPro" id="IPR000742">
    <property type="entry name" value="EGF"/>
</dbReference>
<dbReference type="GO" id="GO:0030247">
    <property type="term" value="F:polysaccharide binding"/>
    <property type="evidence" value="ECO:0007669"/>
    <property type="project" value="InterPro"/>
</dbReference>
<evidence type="ECO:0000256" key="2">
    <source>
        <dbReference type="ARBA" id="ARBA00012513"/>
    </source>
</evidence>
<name>A0AAN9FC28_CLITE</name>
<evidence type="ECO:0000256" key="1">
    <source>
        <dbReference type="ARBA" id="ARBA00004167"/>
    </source>
</evidence>
<feature type="transmembrane region" description="Helical" evidence="8">
    <location>
        <begin position="12"/>
        <end position="32"/>
    </location>
</feature>
<dbReference type="PROSITE" id="PS01186">
    <property type="entry name" value="EGF_2"/>
    <property type="match status" value="1"/>
</dbReference>
<dbReference type="EMBL" id="JAYKXN010000007">
    <property type="protein sequence ID" value="KAK7271230.1"/>
    <property type="molecule type" value="Genomic_DNA"/>
</dbReference>
<comment type="catalytic activity">
    <reaction evidence="6">
        <text>L-seryl-[protein] + ATP = O-phospho-L-seryl-[protein] + ADP + H(+)</text>
        <dbReference type="Rhea" id="RHEA:17989"/>
        <dbReference type="Rhea" id="RHEA-COMP:9863"/>
        <dbReference type="Rhea" id="RHEA-COMP:11604"/>
        <dbReference type="ChEBI" id="CHEBI:15378"/>
        <dbReference type="ChEBI" id="CHEBI:29999"/>
        <dbReference type="ChEBI" id="CHEBI:30616"/>
        <dbReference type="ChEBI" id="CHEBI:83421"/>
        <dbReference type="ChEBI" id="CHEBI:456216"/>
        <dbReference type="EC" id="2.7.11.1"/>
    </reaction>
</comment>
<evidence type="ECO:0000313" key="10">
    <source>
        <dbReference type="EMBL" id="KAK7271230.1"/>
    </source>
</evidence>
<feature type="disulfide bond" evidence="7">
    <location>
        <begin position="267"/>
        <end position="276"/>
    </location>
</feature>
<dbReference type="Pfam" id="PF13947">
    <property type="entry name" value="GUB_WAK_bind"/>
    <property type="match status" value="1"/>
</dbReference>
<evidence type="ECO:0000256" key="3">
    <source>
        <dbReference type="ARBA" id="ARBA00022729"/>
    </source>
</evidence>
<gene>
    <name evidence="10" type="ORF">RJT34_26957</name>
</gene>
<reference evidence="10 11" key="1">
    <citation type="submission" date="2024-01" db="EMBL/GenBank/DDBJ databases">
        <title>The genomes of 5 underutilized Papilionoideae crops provide insights into root nodulation and disease resistance.</title>
        <authorList>
            <person name="Yuan L."/>
        </authorList>
    </citation>
    <scope>NUCLEOTIDE SEQUENCE [LARGE SCALE GENOMIC DNA]</scope>
    <source>
        <strain evidence="10">LY-2023</strain>
        <tissue evidence="10">Leaf</tissue>
    </source>
</reference>
<dbReference type="Proteomes" id="UP001359559">
    <property type="component" value="Unassembled WGS sequence"/>
</dbReference>
<protein>
    <recommendedName>
        <fullName evidence="2">non-specific serine/threonine protein kinase</fullName>
        <ecNumber evidence="2">2.7.11.1</ecNumber>
    </recommendedName>
</protein>
<comment type="caution">
    <text evidence="7">Lacks conserved residue(s) required for the propagation of feature annotation.</text>
</comment>
<dbReference type="InterPro" id="IPR025287">
    <property type="entry name" value="WAK_GUB"/>
</dbReference>
<evidence type="ECO:0000256" key="8">
    <source>
        <dbReference type="SAM" id="Phobius"/>
    </source>
</evidence>
<dbReference type="PROSITE" id="PS50026">
    <property type="entry name" value="EGF_3"/>
    <property type="match status" value="1"/>
</dbReference>
<comment type="caution">
    <text evidence="10">The sequence shown here is derived from an EMBL/GenBank/DDBJ whole genome shotgun (WGS) entry which is preliminary data.</text>
</comment>
<keyword evidence="7" id="KW-0245">EGF-like domain</keyword>
<organism evidence="10 11">
    <name type="scientific">Clitoria ternatea</name>
    <name type="common">Butterfly pea</name>
    <dbReference type="NCBI Taxonomy" id="43366"/>
    <lineage>
        <taxon>Eukaryota</taxon>
        <taxon>Viridiplantae</taxon>
        <taxon>Streptophyta</taxon>
        <taxon>Embryophyta</taxon>
        <taxon>Tracheophyta</taxon>
        <taxon>Spermatophyta</taxon>
        <taxon>Magnoliopsida</taxon>
        <taxon>eudicotyledons</taxon>
        <taxon>Gunneridae</taxon>
        <taxon>Pentapetalae</taxon>
        <taxon>rosids</taxon>
        <taxon>fabids</taxon>
        <taxon>Fabales</taxon>
        <taxon>Fabaceae</taxon>
        <taxon>Papilionoideae</taxon>
        <taxon>50 kb inversion clade</taxon>
        <taxon>NPAAA clade</taxon>
        <taxon>indigoferoid/millettioid clade</taxon>
        <taxon>Phaseoleae</taxon>
        <taxon>Clitoria</taxon>
    </lineage>
</organism>
<feature type="domain" description="EGF-like" evidence="9">
    <location>
        <begin position="240"/>
        <end position="277"/>
    </location>
</feature>
<comment type="subcellular location">
    <subcellularLocation>
        <location evidence="1">Membrane</location>
        <topology evidence="1">Single-pass membrane protein</topology>
    </subcellularLocation>
</comment>
<proteinExistence type="predicted"/>
<dbReference type="PANTHER" id="PTHR33138">
    <property type="entry name" value="OS01G0690200 PROTEIN"/>
    <property type="match status" value="1"/>
</dbReference>
<keyword evidence="7" id="KW-1015">Disulfide bond</keyword>
<evidence type="ECO:0000256" key="6">
    <source>
        <dbReference type="ARBA" id="ARBA00048679"/>
    </source>
</evidence>
<keyword evidence="8" id="KW-1133">Transmembrane helix</keyword>
<dbReference type="GO" id="GO:0016020">
    <property type="term" value="C:membrane"/>
    <property type="evidence" value="ECO:0007669"/>
    <property type="project" value="UniProtKB-SubCell"/>
</dbReference>
<keyword evidence="11" id="KW-1185">Reference proteome</keyword>